<feature type="compositionally biased region" description="Basic and acidic residues" evidence="1">
    <location>
        <begin position="66"/>
        <end position="81"/>
    </location>
</feature>
<organism evidence="3 4">
    <name type="scientific">Terriglobus roseus (strain DSM 18391 / NRRL B-41598 / KBS 63)</name>
    <dbReference type="NCBI Taxonomy" id="926566"/>
    <lineage>
        <taxon>Bacteria</taxon>
        <taxon>Pseudomonadati</taxon>
        <taxon>Acidobacteriota</taxon>
        <taxon>Terriglobia</taxon>
        <taxon>Terriglobales</taxon>
        <taxon>Acidobacteriaceae</taxon>
        <taxon>Terriglobus</taxon>
    </lineage>
</organism>
<keyword evidence="4" id="KW-1185">Reference proteome</keyword>
<feature type="region of interest" description="Disordered" evidence="1">
    <location>
        <begin position="119"/>
        <end position="247"/>
    </location>
</feature>
<sequence length="247" mass="26536">MSADYLELLLGRARGELPAAEPRILPSMAPPSSLQWEEINEERLAAPDPHIATQRAPDPTTASAIETREFRDGHTPLRDAKQAPTVSAPGPSPKPFPGQLLPPSDVVLSNVDKSASMAVTPLPSHENVTPTREAVNPISRLATADPGVTRPDPPKMVPPTLGPARPQSAHPLMPPREQAATPQTRHLPSPLNTPRPEPVAAAPITIRIDRIEVRTSAPTSTQRVAQPERSPAAMPLEDYLRRKGAGR</sequence>
<dbReference type="STRING" id="926566.Terro_2143"/>
<dbReference type="KEGG" id="trs:Terro_2143"/>
<name>I3ZHN6_TERRK</name>
<feature type="compositionally biased region" description="Polar residues" evidence="1">
    <location>
        <begin position="180"/>
        <end position="190"/>
    </location>
</feature>
<dbReference type="HOGENOM" id="CLU_1124092_0_0_0"/>
<evidence type="ECO:0000313" key="2">
    <source>
        <dbReference type="EMBL" id="AFL88413.1"/>
    </source>
</evidence>
<dbReference type="KEGG" id="trs:Terro_2507"/>
<evidence type="ECO:0000313" key="4">
    <source>
        <dbReference type="Proteomes" id="UP000006056"/>
    </source>
</evidence>
<proteinExistence type="predicted"/>
<reference evidence="3 4" key="1">
    <citation type="submission" date="2012-06" db="EMBL/GenBank/DDBJ databases">
        <title>Complete genome of Terriglobus roseus DSM 18391.</title>
        <authorList>
            <consortium name="US DOE Joint Genome Institute (JGI-PGF)"/>
            <person name="Lucas S."/>
            <person name="Copeland A."/>
            <person name="Lapidus A."/>
            <person name="Glavina del Rio T."/>
            <person name="Dalin E."/>
            <person name="Tice H."/>
            <person name="Bruce D."/>
            <person name="Goodwin L."/>
            <person name="Pitluck S."/>
            <person name="Peters L."/>
            <person name="Mikhailova N."/>
            <person name="Munk A.C.C."/>
            <person name="Kyrpides N."/>
            <person name="Mavromatis K."/>
            <person name="Ivanova N."/>
            <person name="Brettin T."/>
            <person name="Detter J.C."/>
            <person name="Han C."/>
            <person name="Larimer F."/>
            <person name="Land M."/>
            <person name="Hauser L."/>
            <person name="Markowitz V."/>
            <person name="Cheng J.-F."/>
            <person name="Hugenholtz P."/>
            <person name="Woyke T."/>
            <person name="Wu D."/>
            <person name="Brambilla E."/>
            <person name="Klenk H.-P."/>
            <person name="Eisen J.A."/>
        </authorList>
    </citation>
    <scope>NUCLEOTIDE SEQUENCE [LARGE SCALE GENOMIC DNA]</scope>
    <source>
        <strain evidence="3">DSM 18391</strain>
        <strain evidence="4">DSM 18391 / NRRL B-41598 / KBS 63</strain>
    </source>
</reference>
<feature type="region of interest" description="Disordered" evidence="1">
    <location>
        <begin position="46"/>
        <end position="106"/>
    </location>
</feature>
<dbReference type="Proteomes" id="UP000006056">
    <property type="component" value="Chromosome"/>
</dbReference>
<evidence type="ECO:0000256" key="1">
    <source>
        <dbReference type="SAM" id="MobiDB-lite"/>
    </source>
</evidence>
<dbReference type="EMBL" id="CP003379">
    <property type="protein sequence ID" value="AFL88413.1"/>
    <property type="molecule type" value="Genomic_DNA"/>
</dbReference>
<accession>I3ZHN6</accession>
<gene>
    <name evidence="2" type="ordered locus">Terro_2143</name>
    <name evidence="3" type="ordered locus">Terro_2507</name>
</gene>
<evidence type="ECO:0000313" key="3">
    <source>
        <dbReference type="EMBL" id="AFL88754.1"/>
    </source>
</evidence>
<dbReference type="RefSeq" id="WP_014785982.1">
    <property type="nucleotide sequence ID" value="NC_018014.1"/>
</dbReference>
<dbReference type="EMBL" id="CP003379">
    <property type="protein sequence ID" value="AFL88754.1"/>
    <property type="molecule type" value="Genomic_DNA"/>
</dbReference>
<protein>
    <submittedName>
        <fullName evidence="3">Uncharacterized protein</fullName>
    </submittedName>
</protein>
<dbReference type="AlphaFoldDB" id="I3ZHN6"/>